<evidence type="ECO:0000256" key="3">
    <source>
        <dbReference type="ARBA" id="ARBA00031776"/>
    </source>
</evidence>
<reference evidence="6" key="1">
    <citation type="submission" date="2010-12" db="EMBL/GenBank/DDBJ databases">
        <title>Organelle genomes of Coccomyxa sp.C-169.</title>
        <authorList>
            <person name="Smith D.R."/>
            <person name="Yamada T."/>
            <person name="Grigoriev I.V."/>
            <person name="Van Etten J.L."/>
        </authorList>
    </citation>
    <scope>NUCLEOTIDE SEQUENCE [LARGE SCALE GENOMIC DNA]</scope>
    <source>
        <strain evidence="6">C-169</strain>
    </source>
</reference>
<dbReference type="STRING" id="574566.E9NPT4"/>
<dbReference type="Proteomes" id="UP000007264">
    <property type="component" value="Plastid"/>
</dbReference>
<evidence type="ECO:0000256" key="1">
    <source>
        <dbReference type="ARBA" id="ARBA00022478"/>
    </source>
</evidence>
<keyword evidence="6" id="KW-0934">Plastid</keyword>
<evidence type="ECO:0000313" key="7">
    <source>
        <dbReference type="Proteomes" id="UP000007264"/>
    </source>
</evidence>
<organism evidence="6 7">
    <name type="scientific">Coccomyxa subellipsoidea (strain C-169)</name>
    <name type="common">Green microalga</name>
    <dbReference type="NCBI Taxonomy" id="574566"/>
    <lineage>
        <taxon>Eukaryota</taxon>
        <taxon>Viridiplantae</taxon>
        <taxon>Chlorophyta</taxon>
        <taxon>core chlorophytes</taxon>
        <taxon>Trebouxiophyceae</taxon>
        <taxon>Trebouxiophyceae incertae sedis</taxon>
        <taxon>Coccomyxaceae</taxon>
        <taxon>Coccomyxa</taxon>
        <taxon>Coccomyxa subellipsoidea</taxon>
    </lineage>
</organism>
<dbReference type="GO" id="GO:0046983">
    <property type="term" value="F:protein dimerization activity"/>
    <property type="evidence" value="ECO:0007669"/>
    <property type="project" value="InterPro"/>
</dbReference>
<feature type="region of interest" description="Disordered" evidence="4">
    <location>
        <begin position="276"/>
        <end position="312"/>
    </location>
</feature>
<dbReference type="InterPro" id="IPR011263">
    <property type="entry name" value="DNA-dir_RNA_pol_RpoA/D/Rpb3"/>
</dbReference>
<evidence type="ECO:0000259" key="5">
    <source>
        <dbReference type="SMART" id="SM00662"/>
    </source>
</evidence>
<dbReference type="GO" id="GO:0000428">
    <property type="term" value="C:DNA-directed RNA polymerase complex"/>
    <property type="evidence" value="ECO:0007669"/>
    <property type="project" value="UniProtKB-KW"/>
</dbReference>
<dbReference type="SUPFAM" id="SSF56553">
    <property type="entry name" value="Insert subdomain of RNA polymerase alpha subunit"/>
    <property type="match status" value="1"/>
</dbReference>
<dbReference type="Gene3D" id="3.30.1360.10">
    <property type="entry name" value="RNA polymerase, RBP11-like subunit"/>
    <property type="match status" value="2"/>
</dbReference>
<dbReference type="GeneID" id="10200578"/>
<dbReference type="EMBL" id="HQ693844">
    <property type="protein sequence ID" value="ADV29860.1"/>
    <property type="molecule type" value="Genomic_DNA"/>
</dbReference>
<dbReference type="SUPFAM" id="SSF55257">
    <property type="entry name" value="RBP11-like subunits of RNA polymerase"/>
    <property type="match status" value="1"/>
</dbReference>
<dbReference type="GO" id="GO:0003899">
    <property type="term" value="F:DNA-directed RNA polymerase activity"/>
    <property type="evidence" value="ECO:0007669"/>
    <property type="project" value="InterPro"/>
</dbReference>
<gene>
    <name evidence="6" type="primary">rpoA</name>
</gene>
<geneLocation type="plastid" evidence="6"/>
<feature type="region of interest" description="Disordered" evidence="4">
    <location>
        <begin position="320"/>
        <end position="339"/>
    </location>
</feature>
<dbReference type="CDD" id="cd06928">
    <property type="entry name" value="RNAP_alpha_NTD"/>
    <property type="match status" value="1"/>
</dbReference>
<evidence type="ECO:0000313" key="6">
    <source>
        <dbReference type="EMBL" id="ADV29860.1"/>
    </source>
</evidence>
<dbReference type="GO" id="GO:0006351">
    <property type="term" value="P:DNA-templated transcription"/>
    <property type="evidence" value="ECO:0007669"/>
    <property type="project" value="InterPro"/>
</dbReference>
<feature type="compositionally biased region" description="Polar residues" evidence="4">
    <location>
        <begin position="277"/>
        <end position="293"/>
    </location>
</feature>
<keyword evidence="7" id="KW-1185">Reference proteome</keyword>
<feature type="region of interest" description="Disordered" evidence="4">
    <location>
        <begin position="501"/>
        <end position="564"/>
    </location>
</feature>
<dbReference type="InterPro" id="IPR011262">
    <property type="entry name" value="DNA-dir_RNA_pol_insert"/>
</dbReference>
<protein>
    <recommendedName>
        <fullName evidence="3">Plastid-encoded RNA polymerase subunit alpha</fullName>
    </recommendedName>
</protein>
<feature type="region of interest" description="Disordered" evidence="4">
    <location>
        <begin position="359"/>
        <end position="384"/>
    </location>
</feature>
<keyword evidence="2" id="KW-0804">Transcription</keyword>
<feature type="domain" description="DNA-directed RNA polymerase RpoA/D/Rpb3-type" evidence="5">
    <location>
        <begin position="20"/>
        <end position="225"/>
    </location>
</feature>
<dbReference type="InterPro" id="IPR036643">
    <property type="entry name" value="RNApol_insert_sf"/>
</dbReference>
<keyword evidence="1" id="KW-0240">DNA-directed RNA polymerase</keyword>
<feature type="compositionally biased region" description="Polar residues" evidence="4">
    <location>
        <begin position="366"/>
        <end position="377"/>
    </location>
</feature>
<dbReference type="Gene3D" id="2.170.120.12">
    <property type="entry name" value="DNA-directed RNA polymerase, insert domain"/>
    <property type="match status" value="1"/>
</dbReference>
<dbReference type="Pfam" id="PF01193">
    <property type="entry name" value="RNA_pol_L"/>
    <property type="match status" value="1"/>
</dbReference>
<accession>E9NPT4</accession>
<evidence type="ECO:0000256" key="4">
    <source>
        <dbReference type="SAM" id="MobiDB-lite"/>
    </source>
</evidence>
<dbReference type="KEGG" id="csl:CospP_p036"/>
<dbReference type="Pfam" id="PF01000">
    <property type="entry name" value="RNA_pol_A_bac"/>
    <property type="match status" value="1"/>
</dbReference>
<name>E9NPT4_COCSC</name>
<evidence type="ECO:0000256" key="2">
    <source>
        <dbReference type="ARBA" id="ARBA00023163"/>
    </source>
</evidence>
<dbReference type="InterPro" id="IPR036603">
    <property type="entry name" value="RBP11-like"/>
</dbReference>
<dbReference type="AlphaFoldDB" id="E9NPT4"/>
<dbReference type="SMART" id="SM00662">
    <property type="entry name" value="RPOLD"/>
    <property type="match status" value="1"/>
</dbReference>
<dbReference type="RefSeq" id="YP_004222012.1">
    <property type="nucleotide sequence ID" value="NC_015084.1"/>
</dbReference>
<proteinExistence type="predicted"/>
<sequence>MEHLVLSCLESRSEGNGSIYGRFLLGPFKVGQGTTVATALRRTLLSELQGIAISAVEIKGATHQYSSIAGVRESTLDIVLNLKQIVLTGDVRNGLPAVGYLAVQGPKAARARDLKLPNGIRCVDGDQYIASVSANGSLTMKFVISAGKNYVSPHSPSAHTLAPSLFQPKIREGGTTPLALRASGQPLHGLVEMVGGNSPLDPKHGQPALIRGGRRTRRSGHIGDIFVSHATRRVAYSTPPSNTSRTLRAAAFAAGAETTGTNGPSRLAGLKVLPTPLRSSQDGLTETTLNHGTSKPFPVPSLPGTISDLSPRSSIERQTVQRNAEPLGGKDVSLNGTGPLPVRRNDELLGGLGSLGGLRGLGHQGSVGSRGTEQSSLGRPGNAREAEKLKDGGQFLGMPLNGAQPPNATFNLHQPLKGLVQGDKQWEMDSSPLPIDAVFMPVNKVNFSLQIDDQWQEPRERVILEIWTNGSLHPRQAIGEAASYLVYLFSLLRQGDASPAATVQPSPQLRGLGWGTADQRGRTNLQSVEGGGREGEGSSGGMSSYRATIKHPSPRALPGPGRDRSTDIADLDLSIQAYALLKRAGVHTFRDVMSLSLNSIKGGGLASPAILLEIDALIKRLAVG</sequence>